<keyword evidence="6" id="KW-0406">Ion transport</keyword>
<feature type="domain" description="AAA+ ATPase" evidence="8">
    <location>
        <begin position="54"/>
        <end position="222"/>
    </location>
</feature>
<evidence type="ECO:0000256" key="3">
    <source>
        <dbReference type="ARBA" id="ARBA00022475"/>
    </source>
</evidence>
<dbReference type="EMBL" id="JAKRCV010000036">
    <property type="protein sequence ID" value="MCG7322468.1"/>
    <property type="molecule type" value="Genomic_DNA"/>
</dbReference>
<gene>
    <name evidence="9" type="ORF">MHL29_11320</name>
</gene>
<comment type="caution">
    <text evidence="9">The sequence shown here is derived from an EMBL/GenBank/DDBJ whole genome shotgun (WGS) entry which is preliminary data.</text>
</comment>
<evidence type="ECO:0000256" key="2">
    <source>
        <dbReference type="ARBA" id="ARBA00022448"/>
    </source>
</evidence>
<protein>
    <submittedName>
        <fullName evidence="9">AAA family ATPase</fullName>
    </submittedName>
</protein>
<keyword evidence="3" id="KW-1003">Cell membrane</keyword>
<sequence length="252" mass="28182">MTPRRPTAQAWHDVRLPLRRVEARVTGEVPERRDDVWPFDIPAVAQLLREGLDLGPATVLVGENGAGKSTLVEGIAMAYGLNPEGGSTGAQHTTRPSESPLHQHLQLVRHAGSATRWGFFLRAETMHSFYTYVDGMFGEDFHGRSHGEGFLDLFTGHRFTDKFGLYVFDEPESALSFTSQLHLLAVLLGLMERGDSQVLLATHSPVLASLPGATLLQLDEDGYRPAAWEDLDLVDHYRRFLDGPERYLRHLR</sequence>
<evidence type="ECO:0000256" key="4">
    <source>
        <dbReference type="ARBA" id="ARBA00022496"/>
    </source>
</evidence>
<reference evidence="9 10" key="1">
    <citation type="submission" date="2022-02" db="EMBL/GenBank/DDBJ databases">
        <title>Uncovering new skin microbiome diversity through culturing and metagenomics.</title>
        <authorList>
            <person name="Conlan S."/>
            <person name="Deming C."/>
            <person name="Nisc Comparative Sequencing Program N."/>
            <person name="Segre J.A."/>
        </authorList>
    </citation>
    <scope>NUCLEOTIDE SEQUENCE [LARGE SCALE GENOMIC DNA]</scope>
    <source>
        <strain evidence="9 10">ACRQZ</strain>
    </source>
</reference>
<keyword evidence="10" id="KW-1185">Reference proteome</keyword>
<comment type="subcellular location">
    <subcellularLocation>
        <location evidence="1">Cell membrane</location>
        <topology evidence="1">Peripheral membrane protein</topology>
    </subcellularLocation>
</comment>
<dbReference type="Gene3D" id="3.40.50.300">
    <property type="entry name" value="P-loop containing nucleotide triphosphate hydrolases"/>
    <property type="match status" value="2"/>
</dbReference>
<evidence type="ECO:0000313" key="10">
    <source>
        <dbReference type="Proteomes" id="UP001521931"/>
    </source>
</evidence>
<evidence type="ECO:0000256" key="1">
    <source>
        <dbReference type="ARBA" id="ARBA00004202"/>
    </source>
</evidence>
<evidence type="ECO:0000313" key="9">
    <source>
        <dbReference type="EMBL" id="MCG7322468.1"/>
    </source>
</evidence>
<proteinExistence type="predicted"/>
<evidence type="ECO:0000259" key="8">
    <source>
        <dbReference type="SMART" id="SM00382"/>
    </source>
</evidence>
<keyword evidence="5" id="KW-0408">Iron</keyword>
<dbReference type="InterPro" id="IPR027417">
    <property type="entry name" value="P-loop_NTPase"/>
</dbReference>
<dbReference type="Pfam" id="PF13304">
    <property type="entry name" value="AAA_21"/>
    <property type="match status" value="1"/>
</dbReference>
<dbReference type="SUPFAM" id="SSF52540">
    <property type="entry name" value="P-loop containing nucleoside triphosphate hydrolases"/>
    <property type="match status" value="1"/>
</dbReference>
<dbReference type="InterPro" id="IPR051535">
    <property type="entry name" value="Siderophore_ABC-ATPase"/>
</dbReference>
<evidence type="ECO:0000256" key="5">
    <source>
        <dbReference type="ARBA" id="ARBA00023004"/>
    </source>
</evidence>
<dbReference type="PANTHER" id="PTHR42771:SF2">
    <property type="entry name" value="IRON(3+)-HYDROXAMATE IMPORT ATP-BINDING PROTEIN FHUC"/>
    <property type="match status" value="1"/>
</dbReference>
<keyword evidence="7" id="KW-0472">Membrane</keyword>
<dbReference type="Proteomes" id="UP001521931">
    <property type="component" value="Unassembled WGS sequence"/>
</dbReference>
<keyword evidence="2" id="KW-0813">Transport</keyword>
<evidence type="ECO:0000256" key="7">
    <source>
        <dbReference type="ARBA" id="ARBA00023136"/>
    </source>
</evidence>
<dbReference type="PANTHER" id="PTHR42771">
    <property type="entry name" value="IRON(3+)-HYDROXAMATE IMPORT ATP-BINDING PROTEIN FHUC"/>
    <property type="match status" value="1"/>
</dbReference>
<accession>A0ABS9Q5T4</accession>
<dbReference type="InterPro" id="IPR003593">
    <property type="entry name" value="AAA+_ATPase"/>
</dbReference>
<name>A0ABS9Q5T4_9MICO</name>
<dbReference type="InterPro" id="IPR003959">
    <property type="entry name" value="ATPase_AAA_core"/>
</dbReference>
<evidence type="ECO:0000256" key="6">
    <source>
        <dbReference type="ARBA" id="ARBA00023065"/>
    </source>
</evidence>
<organism evidence="9 10">
    <name type="scientific">Arsenicicoccus bolidensis</name>
    <dbReference type="NCBI Taxonomy" id="229480"/>
    <lineage>
        <taxon>Bacteria</taxon>
        <taxon>Bacillati</taxon>
        <taxon>Actinomycetota</taxon>
        <taxon>Actinomycetes</taxon>
        <taxon>Micrococcales</taxon>
        <taxon>Intrasporangiaceae</taxon>
        <taxon>Arsenicicoccus</taxon>
    </lineage>
</organism>
<keyword evidence="4" id="KW-0410">Iron transport</keyword>
<dbReference type="SMART" id="SM00382">
    <property type="entry name" value="AAA"/>
    <property type="match status" value="1"/>
</dbReference>
<dbReference type="RefSeq" id="WP_019287683.1">
    <property type="nucleotide sequence ID" value="NZ_DAMCVA010000047.1"/>
</dbReference>